<reference evidence="1 2" key="1">
    <citation type="submission" date="2021-06" db="EMBL/GenBank/DDBJ databases">
        <authorList>
            <person name="Palmer J.M."/>
        </authorList>
    </citation>
    <scope>NUCLEOTIDE SEQUENCE [LARGE SCALE GENOMIC DNA]</scope>
    <source>
        <strain evidence="1 2">CL_MEX2019</strain>
        <tissue evidence="1">Muscle</tissue>
    </source>
</reference>
<sequence>MCNSRCLLHCFAQNYAFSHTQTQLRRHIQTSDCRLQRYPFLTIIKKQDDTLLCCTLLPRGSVEAYTTSPVIGRPLGDLELM</sequence>
<proteinExistence type="predicted"/>
<keyword evidence="2" id="KW-1185">Reference proteome</keyword>
<gene>
    <name evidence="1" type="ORF">CHARACLAT_032126</name>
</gene>
<evidence type="ECO:0000313" key="2">
    <source>
        <dbReference type="Proteomes" id="UP001352852"/>
    </source>
</evidence>
<organism evidence="1 2">
    <name type="scientific">Characodon lateralis</name>
    <dbReference type="NCBI Taxonomy" id="208331"/>
    <lineage>
        <taxon>Eukaryota</taxon>
        <taxon>Metazoa</taxon>
        <taxon>Chordata</taxon>
        <taxon>Craniata</taxon>
        <taxon>Vertebrata</taxon>
        <taxon>Euteleostomi</taxon>
        <taxon>Actinopterygii</taxon>
        <taxon>Neopterygii</taxon>
        <taxon>Teleostei</taxon>
        <taxon>Neoteleostei</taxon>
        <taxon>Acanthomorphata</taxon>
        <taxon>Ovalentaria</taxon>
        <taxon>Atherinomorphae</taxon>
        <taxon>Cyprinodontiformes</taxon>
        <taxon>Goodeidae</taxon>
        <taxon>Characodon</taxon>
    </lineage>
</organism>
<dbReference type="EMBL" id="JAHUTJ010005546">
    <property type="protein sequence ID" value="MED6266095.1"/>
    <property type="molecule type" value="Genomic_DNA"/>
</dbReference>
<comment type="caution">
    <text evidence="1">The sequence shown here is derived from an EMBL/GenBank/DDBJ whole genome shotgun (WGS) entry which is preliminary data.</text>
</comment>
<dbReference type="Proteomes" id="UP001352852">
    <property type="component" value="Unassembled WGS sequence"/>
</dbReference>
<evidence type="ECO:0000313" key="1">
    <source>
        <dbReference type="EMBL" id="MED6266095.1"/>
    </source>
</evidence>
<protein>
    <submittedName>
        <fullName evidence="1">Uncharacterized protein</fullName>
    </submittedName>
</protein>
<name>A0ABU7CWF4_9TELE</name>
<accession>A0ABU7CWF4</accession>